<gene>
    <name evidence="1" type="ORF">L202_08064</name>
</gene>
<dbReference type="AlphaFoldDB" id="A0A1E3HB71"/>
<evidence type="ECO:0000313" key="1">
    <source>
        <dbReference type="EMBL" id="ODN73564.1"/>
    </source>
</evidence>
<dbReference type="RefSeq" id="XP_018989476.1">
    <property type="nucleotide sequence ID" value="XM_019142905.1"/>
</dbReference>
<organism evidence="1 2">
    <name type="scientific">Cryptococcus amylolentus CBS 6039</name>
    <dbReference type="NCBI Taxonomy" id="1295533"/>
    <lineage>
        <taxon>Eukaryota</taxon>
        <taxon>Fungi</taxon>
        <taxon>Dikarya</taxon>
        <taxon>Basidiomycota</taxon>
        <taxon>Agaricomycotina</taxon>
        <taxon>Tremellomycetes</taxon>
        <taxon>Tremellales</taxon>
        <taxon>Cryptococcaceae</taxon>
        <taxon>Cryptococcus</taxon>
    </lineage>
</organism>
<name>A0A1E3HB71_9TREE</name>
<keyword evidence="2" id="KW-1185">Reference proteome</keyword>
<comment type="caution">
    <text evidence="1">The sequence shown here is derived from an EMBL/GenBank/DDBJ whole genome shotgun (WGS) entry which is preliminary data.</text>
</comment>
<proteinExistence type="predicted"/>
<evidence type="ECO:0000313" key="2">
    <source>
        <dbReference type="Proteomes" id="UP000094065"/>
    </source>
</evidence>
<accession>A0A1E3HB71</accession>
<dbReference type="GeneID" id="30159373"/>
<dbReference type="Proteomes" id="UP000094065">
    <property type="component" value="Unassembled WGS sequence"/>
</dbReference>
<reference evidence="1 2" key="1">
    <citation type="submission" date="2016-06" db="EMBL/GenBank/DDBJ databases">
        <title>Evolution of pathogenesis and genome organization in the Tremellales.</title>
        <authorList>
            <person name="Cuomo C."/>
            <person name="Litvintseva A."/>
            <person name="Heitman J."/>
            <person name="Chen Y."/>
            <person name="Sun S."/>
            <person name="Springer D."/>
            <person name="Dromer F."/>
            <person name="Young S."/>
            <person name="Zeng Q."/>
            <person name="Chapman S."/>
            <person name="Gujja S."/>
            <person name="Saif S."/>
            <person name="Birren B."/>
        </authorList>
    </citation>
    <scope>NUCLEOTIDE SEQUENCE [LARGE SCALE GENOMIC DNA]</scope>
    <source>
        <strain evidence="1 2">CBS 6039</strain>
    </source>
</reference>
<sequence length="180" mass="20131">MRDFYCLPCTQFLLGSLSLHFGDEDSARSGCAHVSRVDVTQCVETPILPWLPTCRVPLLFYFPLRAIWALIPSPIVYSIAHGIDNTTPRSQTLHLLPTIPMLSHQYALQLALGRVETIDDSALVGIQDAPEGSKKEIFDEASKGILARVIVVLDALELRWAGRWEGEVCETTRMDLERLL</sequence>
<dbReference type="EMBL" id="AWGJ01000013">
    <property type="protein sequence ID" value="ODN73564.1"/>
    <property type="molecule type" value="Genomic_DNA"/>
</dbReference>
<protein>
    <submittedName>
        <fullName evidence="1">Uncharacterized protein</fullName>
    </submittedName>
</protein>